<keyword evidence="6" id="KW-1185">Reference proteome</keyword>
<dbReference type="OrthoDB" id="20872at2759"/>
<feature type="compositionally biased region" description="Low complexity" evidence="4">
    <location>
        <begin position="639"/>
        <end position="652"/>
    </location>
</feature>
<dbReference type="InterPro" id="IPR002110">
    <property type="entry name" value="Ankyrin_rpt"/>
</dbReference>
<keyword evidence="2 3" id="KW-0040">ANK repeat</keyword>
<dbReference type="PROSITE" id="PS50088">
    <property type="entry name" value="ANK_REPEAT"/>
    <property type="match status" value="3"/>
</dbReference>
<evidence type="ECO:0000256" key="3">
    <source>
        <dbReference type="PROSITE-ProRule" id="PRU00023"/>
    </source>
</evidence>
<feature type="repeat" description="ANK" evidence="3">
    <location>
        <begin position="376"/>
        <end position="408"/>
    </location>
</feature>
<reference evidence="5" key="1">
    <citation type="submission" date="2021-10" db="EMBL/GenBank/DDBJ databases">
        <authorList>
            <person name="Piombo E."/>
        </authorList>
    </citation>
    <scope>NUCLEOTIDE SEQUENCE</scope>
</reference>
<dbReference type="Gene3D" id="1.25.40.20">
    <property type="entry name" value="Ankyrin repeat-containing domain"/>
    <property type="match status" value="3"/>
</dbReference>
<dbReference type="SMART" id="SM00248">
    <property type="entry name" value="ANK"/>
    <property type="match status" value="10"/>
</dbReference>
<gene>
    <name evidence="5" type="ORF">CRHIZ90672A_00016991</name>
</gene>
<evidence type="ECO:0000313" key="6">
    <source>
        <dbReference type="Proteomes" id="UP000696573"/>
    </source>
</evidence>
<name>A0A9N9V4F1_9HYPO</name>
<dbReference type="Proteomes" id="UP000696573">
    <property type="component" value="Unassembled WGS sequence"/>
</dbReference>
<dbReference type="PANTHER" id="PTHR24198:SF165">
    <property type="entry name" value="ANKYRIN REPEAT-CONTAINING PROTEIN-RELATED"/>
    <property type="match status" value="1"/>
</dbReference>
<evidence type="ECO:0000256" key="2">
    <source>
        <dbReference type="ARBA" id="ARBA00023043"/>
    </source>
</evidence>
<evidence type="ECO:0000256" key="4">
    <source>
        <dbReference type="SAM" id="MobiDB-lite"/>
    </source>
</evidence>
<comment type="caution">
    <text evidence="5">The sequence shown here is derived from an EMBL/GenBank/DDBJ whole genome shotgun (WGS) entry which is preliminary data.</text>
</comment>
<evidence type="ECO:0008006" key="7">
    <source>
        <dbReference type="Google" id="ProtNLM"/>
    </source>
</evidence>
<evidence type="ECO:0000313" key="5">
    <source>
        <dbReference type="EMBL" id="CAH0015897.1"/>
    </source>
</evidence>
<organism evidence="5 6">
    <name type="scientific">Clonostachys rhizophaga</name>
    <dbReference type="NCBI Taxonomy" id="160324"/>
    <lineage>
        <taxon>Eukaryota</taxon>
        <taxon>Fungi</taxon>
        <taxon>Dikarya</taxon>
        <taxon>Ascomycota</taxon>
        <taxon>Pezizomycotina</taxon>
        <taxon>Sordariomycetes</taxon>
        <taxon>Hypocreomycetidae</taxon>
        <taxon>Hypocreales</taxon>
        <taxon>Bionectriaceae</taxon>
        <taxon>Clonostachys</taxon>
    </lineage>
</organism>
<proteinExistence type="predicted"/>
<evidence type="ECO:0000256" key="1">
    <source>
        <dbReference type="ARBA" id="ARBA00022737"/>
    </source>
</evidence>
<dbReference type="PANTHER" id="PTHR24198">
    <property type="entry name" value="ANKYRIN REPEAT AND PROTEIN KINASE DOMAIN-CONTAINING PROTEIN"/>
    <property type="match status" value="1"/>
</dbReference>
<dbReference type="AlphaFoldDB" id="A0A9N9V4F1"/>
<keyword evidence="1" id="KW-0677">Repeat</keyword>
<accession>A0A9N9V4F1</accession>
<feature type="repeat" description="ANK" evidence="3">
    <location>
        <begin position="582"/>
        <end position="614"/>
    </location>
</feature>
<feature type="repeat" description="ANK" evidence="3">
    <location>
        <begin position="277"/>
        <end position="303"/>
    </location>
</feature>
<dbReference type="InterPro" id="IPR036770">
    <property type="entry name" value="Ankyrin_rpt-contain_sf"/>
</dbReference>
<dbReference type="SUPFAM" id="SSF48403">
    <property type="entry name" value="Ankyrin repeat"/>
    <property type="match status" value="1"/>
</dbReference>
<dbReference type="PROSITE" id="PS50297">
    <property type="entry name" value="ANK_REP_REGION"/>
    <property type="match status" value="3"/>
</dbReference>
<dbReference type="Pfam" id="PF12796">
    <property type="entry name" value="Ank_2"/>
    <property type="match status" value="3"/>
</dbReference>
<feature type="region of interest" description="Disordered" evidence="4">
    <location>
        <begin position="630"/>
        <end position="652"/>
    </location>
</feature>
<protein>
    <recommendedName>
        <fullName evidence="7">Ankyrin repeat protein</fullName>
    </recommendedName>
</protein>
<dbReference type="EMBL" id="CABFNQ020000452">
    <property type="protein sequence ID" value="CAH0015897.1"/>
    <property type="molecule type" value="Genomic_DNA"/>
</dbReference>
<sequence length="652" mass="69378">MDGFSVTSLTSLCDTISHAAVSTNTELSDLLRAIPNEKAQQSLTSLYGSLQTLGNEITQLQKSLTQASVLSESLRGQLQEYLSDCQRTLASLNKQVLRLDSGLADRISHTYLSTRKEYFAAHCQLLRFFTTTLHINDIAQQDAALKSTDGEGASSLVNDASKALSKFPEILQDETGAAPSYESVSSGSALPLAGKAGGDELPPAYENVTNAGADGPEEGGFDLTSLKHSWKALTSGFSWFKPDPLVTALCEASLRGDVKQVAGLLQQGANIDGRNDKSMTPLACAVKANQANAVRFLLSAGANDKTGAKIPPLFEAASAGSLDVAQVFLERGAKASEKSVSGHYYFYDVVNGDGTSLEGVRFLLQHGATVDMTSTPGRLPIVCAVRKNRLDLVKLLLEYGAAANSADYTGSSVISLAIDQDPNSEMVDLLLQRGAPANSKTISGQPILAVAVSKRSLPLTRKLLERGAKGDAKDISGSPLIINVIKDSHISETERTEYVRLLLLHGASVKVKDIAGQAPVLHHAMQRANGDIVALLLHYGADTTKNMSNGESLLCNAITNGRLDQVSALLKYKTNPNLPNSKGQSPLMMALIKQDLKLIHLLRKHGADINHDERAIATVLGRSDIRQALGLDAPAGGEPSSPTSRTTSTEKK</sequence>